<evidence type="ECO:0000313" key="2">
    <source>
        <dbReference type="Proteomes" id="UP000275267"/>
    </source>
</evidence>
<dbReference type="Gene3D" id="2.160.20.10">
    <property type="entry name" value="Single-stranded right-handed beta-helix, Pectin lyase-like"/>
    <property type="match status" value="1"/>
</dbReference>
<dbReference type="InterPro" id="IPR051801">
    <property type="entry name" value="GH28_Enzymes"/>
</dbReference>
<dbReference type="SUPFAM" id="SSF51126">
    <property type="entry name" value="Pectin lyase-like"/>
    <property type="match status" value="1"/>
</dbReference>
<keyword evidence="2" id="KW-1185">Reference proteome</keyword>
<dbReference type="OrthoDB" id="187139at2759"/>
<proteinExistence type="predicted"/>
<dbReference type="STRING" id="4540.A0A3L6TG97"/>
<protein>
    <submittedName>
        <fullName evidence="1">Polygalacturonase</fullName>
    </submittedName>
</protein>
<reference evidence="2" key="1">
    <citation type="journal article" date="2019" name="Nat. Commun.">
        <title>The genome of broomcorn millet.</title>
        <authorList>
            <person name="Zou C."/>
            <person name="Miki D."/>
            <person name="Li D."/>
            <person name="Tang Q."/>
            <person name="Xiao L."/>
            <person name="Rajput S."/>
            <person name="Deng P."/>
            <person name="Jia W."/>
            <person name="Huang R."/>
            <person name="Zhang M."/>
            <person name="Sun Y."/>
            <person name="Hu J."/>
            <person name="Fu X."/>
            <person name="Schnable P.S."/>
            <person name="Li F."/>
            <person name="Zhang H."/>
            <person name="Feng B."/>
            <person name="Zhu X."/>
            <person name="Liu R."/>
            <person name="Schnable J.C."/>
            <person name="Zhu J.-K."/>
            <person name="Zhang H."/>
        </authorList>
    </citation>
    <scope>NUCLEOTIDE SEQUENCE [LARGE SCALE GENOMIC DNA]</scope>
</reference>
<evidence type="ECO:0000313" key="1">
    <source>
        <dbReference type="EMBL" id="RLN39260.1"/>
    </source>
</evidence>
<gene>
    <name evidence="1" type="ORF">C2845_PM01G38140</name>
</gene>
<dbReference type="PANTHER" id="PTHR31339:SF68">
    <property type="entry name" value="OS09G0439400 PROTEIN"/>
    <property type="match status" value="1"/>
</dbReference>
<dbReference type="Proteomes" id="UP000275267">
    <property type="component" value="Unassembled WGS sequence"/>
</dbReference>
<accession>A0A3L6TG97</accession>
<sequence>MVNRSNRDSVYSRMTLLLCARTLKWVASPPVNDLREFGVVRDERTMNTAAFEAAVVAIAKRGGGRLTVPAGRWLTVLFNFTSRMTLFLATGAEILGIQGYSRS</sequence>
<comment type="caution">
    <text evidence="1">The sequence shown here is derived from an EMBL/GenBank/DDBJ whole genome shotgun (WGS) entry which is preliminary data.</text>
</comment>
<organism evidence="1 2">
    <name type="scientific">Panicum miliaceum</name>
    <name type="common">Proso millet</name>
    <name type="synonym">Broomcorn millet</name>
    <dbReference type="NCBI Taxonomy" id="4540"/>
    <lineage>
        <taxon>Eukaryota</taxon>
        <taxon>Viridiplantae</taxon>
        <taxon>Streptophyta</taxon>
        <taxon>Embryophyta</taxon>
        <taxon>Tracheophyta</taxon>
        <taxon>Spermatophyta</taxon>
        <taxon>Magnoliopsida</taxon>
        <taxon>Liliopsida</taxon>
        <taxon>Poales</taxon>
        <taxon>Poaceae</taxon>
        <taxon>PACMAD clade</taxon>
        <taxon>Panicoideae</taxon>
        <taxon>Panicodae</taxon>
        <taxon>Paniceae</taxon>
        <taxon>Panicinae</taxon>
        <taxon>Panicum</taxon>
        <taxon>Panicum sect. Panicum</taxon>
    </lineage>
</organism>
<dbReference type="InterPro" id="IPR012334">
    <property type="entry name" value="Pectin_lyas_fold"/>
</dbReference>
<dbReference type="EMBL" id="PQIB02000001">
    <property type="protein sequence ID" value="RLN39260.1"/>
    <property type="molecule type" value="Genomic_DNA"/>
</dbReference>
<dbReference type="InterPro" id="IPR011050">
    <property type="entry name" value="Pectin_lyase_fold/virulence"/>
</dbReference>
<dbReference type="AlphaFoldDB" id="A0A3L6TG97"/>
<dbReference type="PANTHER" id="PTHR31339">
    <property type="entry name" value="PECTIN LYASE-RELATED"/>
    <property type="match status" value="1"/>
</dbReference>
<name>A0A3L6TG97_PANMI</name>